<evidence type="ECO:0000313" key="1">
    <source>
        <dbReference type="EMBL" id="OMO94821.1"/>
    </source>
</evidence>
<keyword evidence="2" id="KW-1185">Reference proteome</keyword>
<organism evidence="1 2">
    <name type="scientific">Corchorus capsularis</name>
    <name type="common">Jute</name>
    <dbReference type="NCBI Taxonomy" id="210143"/>
    <lineage>
        <taxon>Eukaryota</taxon>
        <taxon>Viridiplantae</taxon>
        <taxon>Streptophyta</taxon>
        <taxon>Embryophyta</taxon>
        <taxon>Tracheophyta</taxon>
        <taxon>Spermatophyta</taxon>
        <taxon>Magnoliopsida</taxon>
        <taxon>eudicotyledons</taxon>
        <taxon>Gunneridae</taxon>
        <taxon>Pentapetalae</taxon>
        <taxon>rosids</taxon>
        <taxon>malvids</taxon>
        <taxon>Malvales</taxon>
        <taxon>Malvaceae</taxon>
        <taxon>Grewioideae</taxon>
        <taxon>Apeibeae</taxon>
        <taxon>Corchorus</taxon>
    </lineage>
</organism>
<gene>
    <name evidence="1" type="ORF">CCACVL1_05782</name>
</gene>
<reference evidence="1 2" key="1">
    <citation type="submission" date="2013-09" db="EMBL/GenBank/DDBJ databases">
        <title>Corchorus capsularis genome sequencing.</title>
        <authorList>
            <person name="Alam M."/>
            <person name="Haque M.S."/>
            <person name="Islam M.S."/>
            <person name="Emdad E.M."/>
            <person name="Islam M.M."/>
            <person name="Ahmed B."/>
            <person name="Halim A."/>
            <person name="Hossen Q.M.M."/>
            <person name="Hossain M.Z."/>
            <person name="Ahmed R."/>
            <person name="Khan M.M."/>
            <person name="Islam R."/>
            <person name="Rashid M.M."/>
            <person name="Khan S.A."/>
            <person name="Rahman M.S."/>
            <person name="Alam M."/>
        </authorList>
    </citation>
    <scope>NUCLEOTIDE SEQUENCE [LARGE SCALE GENOMIC DNA]</scope>
    <source>
        <strain evidence="2">cv. CVL-1</strain>
        <tissue evidence="1">Whole seedling</tissue>
    </source>
</reference>
<evidence type="ECO:0000313" key="2">
    <source>
        <dbReference type="Proteomes" id="UP000188268"/>
    </source>
</evidence>
<dbReference type="AlphaFoldDB" id="A0A1R3JJ00"/>
<comment type="caution">
    <text evidence="1">The sequence shown here is derived from an EMBL/GenBank/DDBJ whole genome shotgun (WGS) entry which is preliminary data.</text>
</comment>
<sequence length="123" mass="13526">MGGPCKKKESFPNHVTKAFPHLVNGRLKTRQSLILYITASLEYPKGDKGDNGGTLNIPFISSLSQNPVQFDGVKQTPGVTHSVSFFAGESPSRLLLRPKSFGIIGNKHTLVTENSKFYRYSIS</sequence>
<dbReference type="EMBL" id="AWWV01007776">
    <property type="protein sequence ID" value="OMO94821.1"/>
    <property type="molecule type" value="Genomic_DNA"/>
</dbReference>
<dbReference type="Gramene" id="OMO94821">
    <property type="protein sequence ID" value="OMO94821"/>
    <property type="gene ID" value="CCACVL1_05782"/>
</dbReference>
<name>A0A1R3JJ00_COCAP</name>
<accession>A0A1R3JJ00</accession>
<protein>
    <submittedName>
        <fullName evidence="1">Uncharacterized protein</fullName>
    </submittedName>
</protein>
<proteinExistence type="predicted"/>
<dbReference type="Proteomes" id="UP000188268">
    <property type="component" value="Unassembled WGS sequence"/>
</dbReference>